<evidence type="ECO:0000259" key="1">
    <source>
        <dbReference type="Pfam" id="PF13173"/>
    </source>
</evidence>
<evidence type="ECO:0000259" key="2">
    <source>
        <dbReference type="Pfam" id="PF13635"/>
    </source>
</evidence>
<dbReference type="Pfam" id="PF13173">
    <property type="entry name" value="AAA_14"/>
    <property type="match status" value="1"/>
</dbReference>
<organism evidence="3 4">
    <name type="scientific">Treponema berlinense</name>
    <dbReference type="NCBI Taxonomy" id="225004"/>
    <lineage>
        <taxon>Bacteria</taxon>
        <taxon>Pseudomonadati</taxon>
        <taxon>Spirochaetota</taxon>
        <taxon>Spirochaetia</taxon>
        <taxon>Spirochaetales</taxon>
        <taxon>Treponemataceae</taxon>
        <taxon>Treponema</taxon>
    </lineage>
</organism>
<reference evidence="3 4" key="1">
    <citation type="submission" date="2017-02" db="EMBL/GenBank/DDBJ databases">
        <authorList>
            <person name="Peterson S.W."/>
        </authorList>
    </citation>
    <scope>NUCLEOTIDE SEQUENCE [LARGE SCALE GENOMIC DNA]</scope>
    <source>
        <strain evidence="3 4">ATCC BAA-909</strain>
    </source>
</reference>
<proteinExistence type="predicted"/>
<gene>
    <name evidence="3" type="ORF">SAMN02745152_00854</name>
</gene>
<name>A0A1T4MH92_9SPIR</name>
<sequence>MIKRRISQDLKIGMEEYPAVTLFGPRQCGKTTIAKELFPSYSYANLEDSQTRLLAETDYQEFFTKFPEPVIIDEIQRVPELLSAIQVRIDLNHKAGQYLITGSQQIPLKNAVAQSLAGRTLVMNMLPLSLAELSDAGINLDRDTQLVAGFMPFMYKEKGHAPSDYYRSYIDTYLERDIAGINAVQDLSKFRIFLTLLAGRVGQLVNNSSLSVEVGVSSTTIGYWLSILEASHIIFKLQPWYASRSSQVVKTPKVYFCDTGLLASLLGIETPSQMLRDPLLGNVFENMVVLEALKESLNSTVAKNLYFFRNSNGLEIDLLEKQGEFLSLFEIKSGKSLDKKFIRSIKNFRMHYPDLQGNDVPGTVIYSGEDVPSFDGVSFVNYKKTASLFSSRKEKFRLEF</sequence>
<dbReference type="InterPro" id="IPR041682">
    <property type="entry name" value="AAA_14"/>
</dbReference>
<evidence type="ECO:0000313" key="4">
    <source>
        <dbReference type="Proteomes" id="UP000190395"/>
    </source>
</evidence>
<evidence type="ECO:0008006" key="5">
    <source>
        <dbReference type="Google" id="ProtNLM"/>
    </source>
</evidence>
<dbReference type="EMBL" id="FUXC01000004">
    <property type="protein sequence ID" value="SJZ66221.1"/>
    <property type="molecule type" value="Genomic_DNA"/>
</dbReference>
<dbReference type="SUPFAM" id="SSF52540">
    <property type="entry name" value="P-loop containing nucleoside triphosphate hydrolases"/>
    <property type="match status" value="1"/>
</dbReference>
<dbReference type="AlphaFoldDB" id="A0A1T4MH92"/>
<dbReference type="GeneID" id="303367113"/>
<dbReference type="Proteomes" id="UP000190395">
    <property type="component" value="Unassembled WGS sequence"/>
</dbReference>
<feature type="domain" description="DUF4143" evidence="2">
    <location>
        <begin position="175"/>
        <end position="334"/>
    </location>
</feature>
<keyword evidence="4" id="KW-1185">Reference proteome</keyword>
<dbReference type="OrthoDB" id="9801684at2"/>
<evidence type="ECO:0000313" key="3">
    <source>
        <dbReference type="EMBL" id="SJZ66221.1"/>
    </source>
</evidence>
<dbReference type="PANTHER" id="PTHR43566:SF2">
    <property type="entry name" value="DUF4143 DOMAIN-CONTAINING PROTEIN"/>
    <property type="match status" value="1"/>
</dbReference>
<dbReference type="RefSeq" id="WP_078930610.1">
    <property type="nucleotide sequence ID" value="NZ_FUXC01000004.1"/>
</dbReference>
<feature type="domain" description="AAA" evidence="1">
    <location>
        <begin position="18"/>
        <end position="133"/>
    </location>
</feature>
<dbReference type="PANTHER" id="PTHR43566">
    <property type="entry name" value="CONSERVED PROTEIN"/>
    <property type="match status" value="1"/>
</dbReference>
<protein>
    <recommendedName>
        <fullName evidence="5">AAA+ ATPase domain-containing protein</fullName>
    </recommendedName>
</protein>
<dbReference type="Pfam" id="PF13635">
    <property type="entry name" value="DUF4143"/>
    <property type="match status" value="1"/>
</dbReference>
<dbReference type="InterPro" id="IPR027417">
    <property type="entry name" value="P-loop_NTPase"/>
</dbReference>
<accession>A0A1T4MH92</accession>
<dbReference type="InterPro" id="IPR025420">
    <property type="entry name" value="DUF4143"/>
</dbReference>